<dbReference type="SUPFAM" id="SSF49777">
    <property type="entry name" value="PEBP-like"/>
    <property type="match status" value="1"/>
</dbReference>
<feature type="signal peptide" evidence="2">
    <location>
        <begin position="1"/>
        <end position="20"/>
    </location>
</feature>
<keyword evidence="2" id="KW-0732">Signal</keyword>
<gene>
    <name evidence="3" type="ORF">VTK73DRAFT_2436</name>
</gene>
<dbReference type="Pfam" id="PF01161">
    <property type="entry name" value="PBP"/>
    <property type="match status" value="1"/>
</dbReference>
<evidence type="ECO:0000313" key="4">
    <source>
        <dbReference type="Proteomes" id="UP001586593"/>
    </source>
</evidence>
<dbReference type="PANTHER" id="PTHR11362">
    <property type="entry name" value="PHOSPHATIDYLETHANOLAMINE-BINDING PROTEIN"/>
    <property type="match status" value="1"/>
</dbReference>
<evidence type="ECO:0000256" key="2">
    <source>
        <dbReference type="SAM" id="SignalP"/>
    </source>
</evidence>
<dbReference type="InterPro" id="IPR008914">
    <property type="entry name" value="PEBP"/>
</dbReference>
<dbReference type="Proteomes" id="UP001586593">
    <property type="component" value="Unassembled WGS sequence"/>
</dbReference>
<accession>A0ABR3X555</accession>
<dbReference type="Gene3D" id="3.90.280.10">
    <property type="entry name" value="PEBP-like"/>
    <property type="match status" value="1"/>
</dbReference>
<evidence type="ECO:0000313" key="3">
    <source>
        <dbReference type="EMBL" id="KAL1870807.1"/>
    </source>
</evidence>
<evidence type="ECO:0000256" key="1">
    <source>
        <dbReference type="SAM" id="MobiDB-lite"/>
    </source>
</evidence>
<keyword evidence="4" id="KW-1185">Reference proteome</keyword>
<feature type="compositionally biased region" description="Polar residues" evidence="1">
    <location>
        <begin position="202"/>
        <end position="217"/>
    </location>
</feature>
<dbReference type="InterPro" id="IPR036610">
    <property type="entry name" value="PEBP-like_sf"/>
</dbReference>
<proteinExistence type="predicted"/>
<dbReference type="PANTHER" id="PTHR11362:SF141">
    <property type="entry name" value="PHOSPHATIDYLETHANOLAMINE-BINDING PROTEIN"/>
    <property type="match status" value="1"/>
</dbReference>
<organism evidence="3 4">
    <name type="scientific">Phialemonium thermophilum</name>
    <dbReference type="NCBI Taxonomy" id="223376"/>
    <lineage>
        <taxon>Eukaryota</taxon>
        <taxon>Fungi</taxon>
        <taxon>Dikarya</taxon>
        <taxon>Ascomycota</taxon>
        <taxon>Pezizomycotina</taxon>
        <taxon>Sordariomycetes</taxon>
        <taxon>Sordariomycetidae</taxon>
        <taxon>Cephalothecales</taxon>
        <taxon>Cephalothecaceae</taxon>
        <taxon>Phialemonium</taxon>
    </lineage>
</organism>
<dbReference type="CDD" id="cd00866">
    <property type="entry name" value="PEBP_euk"/>
    <property type="match status" value="1"/>
</dbReference>
<name>A0ABR3X555_9PEZI</name>
<evidence type="ECO:0008006" key="5">
    <source>
        <dbReference type="Google" id="ProtNLM"/>
    </source>
</evidence>
<dbReference type="InterPro" id="IPR035810">
    <property type="entry name" value="PEBP_euk"/>
</dbReference>
<feature type="compositionally biased region" description="Low complexity" evidence="1">
    <location>
        <begin position="218"/>
        <end position="228"/>
    </location>
</feature>
<sequence>MMMLSKSMAVVVSAASMALAKTPSGFEPASNSDLIVEFSNLAALNGAVVSKEASAKQPQIGTTTRLTGTSFAVIMVDLDIPTTNPPATNTLLHWMQTGLTPALTATSLNTTSGRQSVFLLENQGNTPALAPYIGPSPPARVPLSHRYTQILVDTSGVNTEATNALQMAAMNRQGFNAQRVLQQAGLQDKVVAGNFFVVTNPGPAQTGGSSDNATSVATGTSSLSGPSGTAVTISGSDSISRPHVAVFGLVVAGVLYVGF</sequence>
<comment type="caution">
    <text evidence="3">The sequence shown here is derived from an EMBL/GenBank/DDBJ whole genome shotgun (WGS) entry which is preliminary data.</text>
</comment>
<feature type="chain" id="PRO_5045125595" description="PEBP-like protein" evidence="2">
    <location>
        <begin position="21"/>
        <end position="259"/>
    </location>
</feature>
<protein>
    <recommendedName>
        <fullName evidence="5">PEBP-like protein</fullName>
    </recommendedName>
</protein>
<reference evidence="3 4" key="1">
    <citation type="journal article" date="2024" name="Commun. Biol.">
        <title>Comparative genomic analysis of thermophilic fungi reveals convergent evolutionary adaptations and gene losses.</title>
        <authorList>
            <person name="Steindorff A.S."/>
            <person name="Aguilar-Pontes M.V."/>
            <person name="Robinson A.J."/>
            <person name="Andreopoulos B."/>
            <person name="LaButti K."/>
            <person name="Kuo A."/>
            <person name="Mondo S."/>
            <person name="Riley R."/>
            <person name="Otillar R."/>
            <person name="Haridas S."/>
            <person name="Lipzen A."/>
            <person name="Grimwood J."/>
            <person name="Schmutz J."/>
            <person name="Clum A."/>
            <person name="Reid I.D."/>
            <person name="Moisan M.C."/>
            <person name="Butler G."/>
            <person name="Nguyen T.T.M."/>
            <person name="Dewar K."/>
            <person name="Conant G."/>
            <person name="Drula E."/>
            <person name="Henrissat B."/>
            <person name="Hansel C."/>
            <person name="Singer S."/>
            <person name="Hutchinson M.I."/>
            <person name="de Vries R.P."/>
            <person name="Natvig D.O."/>
            <person name="Powell A.J."/>
            <person name="Tsang A."/>
            <person name="Grigoriev I.V."/>
        </authorList>
    </citation>
    <scope>NUCLEOTIDE SEQUENCE [LARGE SCALE GENOMIC DNA]</scope>
    <source>
        <strain evidence="3 4">ATCC 24622</strain>
    </source>
</reference>
<dbReference type="EMBL" id="JAZHXJ010000168">
    <property type="protein sequence ID" value="KAL1870807.1"/>
    <property type="molecule type" value="Genomic_DNA"/>
</dbReference>
<feature type="region of interest" description="Disordered" evidence="1">
    <location>
        <begin position="202"/>
        <end position="228"/>
    </location>
</feature>